<accession>A0A9Q7AR40</accession>
<evidence type="ECO:0000313" key="2">
    <source>
        <dbReference type="Proteomes" id="UP000671879"/>
    </source>
</evidence>
<name>A0A9Q7AR40_9BACT</name>
<dbReference type="AlphaFoldDB" id="A0A9Q7AR40"/>
<protein>
    <submittedName>
        <fullName evidence="1">Uncharacterized protein</fullName>
    </submittedName>
</protein>
<organism evidence="1 2">
    <name type="scientific">Aminithiophilus ramosus</name>
    <dbReference type="NCBI Taxonomy" id="3029084"/>
    <lineage>
        <taxon>Bacteria</taxon>
        <taxon>Thermotogati</taxon>
        <taxon>Synergistota</taxon>
        <taxon>Synergistia</taxon>
        <taxon>Synergistales</taxon>
        <taxon>Aminithiophilaceae</taxon>
        <taxon>Aminithiophilus</taxon>
    </lineage>
</organism>
<dbReference type="Proteomes" id="UP000671879">
    <property type="component" value="Chromosome"/>
</dbReference>
<reference evidence="2" key="1">
    <citation type="submission" date="2021-04" db="EMBL/GenBank/DDBJ databases">
        <title>A novel Synergistetes isolate from a pyrite-forming mixed culture.</title>
        <authorList>
            <person name="Bunk B."/>
            <person name="Sproer C."/>
            <person name="Spring S."/>
            <person name="Pester M."/>
        </authorList>
    </citation>
    <scope>NUCLEOTIDE SEQUENCE [LARGE SCALE GENOMIC DNA]</scope>
    <source>
        <strain evidence="2">J.5.4.2-T.3.5.2</strain>
    </source>
</reference>
<sequence length="285" mass="32025">MKNIDLFLGRIKMYFSSQGILDFDGAQLQAKGRSELLSMAIRSRPVCVFRGDIEWRVANLFFIDKKSIRFCFGKTGPKKEGKLENGDFVSINDESSEYIYCFLNLDLGICGIQDNSRFGKNDDLFNKLLKTISSSDIVKKSGIIVDGGVIENPKTFLQVIEEAKRITKFTMTFSRPNPWDEEDARKNLAIMSENIDSYDNKIFFSSKNGLKKDFLPKLTRATVSSGDTATIRAEMPGETKARTYFTQGSTVKVTTSIGDIEGNPQDVIEVINGVYENIRHGNRGD</sequence>
<dbReference type="EMBL" id="CP072943">
    <property type="protein sequence ID" value="QTX33227.1"/>
    <property type="molecule type" value="Genomic_DNA"/>
</dbReference>
<dbReference type="RefSeq" id="WP_274374506.1">
    <property type="nucleotide sequence ID" value="NZ_CP072943.1"/>
</dbReference>
<dbReference type="KEGG" id="aram:KAR29_04860"/>
<proteinExistence type="predicted"/>
<gene>
    <name evidence="1" type="ORF">KAR29_04860</name>
</gene>
<keyword evidence="2" id="KW-1185">Reference proteome</keyword>
<evidence type="ECO:0000313" key="1">
    <source>
        <dbReference type="EMBL" id="QTX33227.1"/>
    </source>
</evidence>